<dbReference type="InterPro" id="IPR036390">
    <property type="entry name" value="WH_DNA-bd_sf"/>
</dbReference>
<protein>
    <submittedName>
        <fullName evidence="1">DUF2513 domain-containing protein</fullName>
    </submittedName>
</protein>
<reference evidence="1 2" key="1">
    <citation type="submission" date="2020-11" db="EMBL/GenBank/DDBJ databases">
        <authorList>
            <person name="Kim M.K."/>
        </authorList>
    </citation>
    <scope>NUCLEOTIDE SEQUENCE [LARGE SCALE GENOMIC DNA]</scope>
    <source>
        <strain evidence="1 2">BT290</strain>
    </source>
</reference>
<evidence type="ECO:0000313" key="2">
    <source>
        <dbReference type="Proteomes" id="UP000611708"/>
    </source>
</evidence>
<name>A0ABS0HPJ9_9HYPH</name>
<keyword evidence="2" id="KW-1185">Reference proteome</keyword>
<sequence length="130" mass="14400">MKRDMDLVRNLLLEIEASEKPALYISDLISADRLNGIDQPTIELHLKLLIEAGLIDANQKQGSSTVGGWYVRRLTWDGHEFLDTMRDPEIWRKTKEGASAAGSWSIAALKEIGTALLKAKVQSVLGIEPS</sequence>
<dbReference type="InterPro" id="IPR019650">
    <property type="entry name" value="DUF2513"/>
</dbReference>
<dbReference type="SUPFAM" id="SSF46785">
    <property type="entry name" value="Winged helix' DNA-binding domain"/>
    <property type="match status" value="1"/>
</dbReference>
<comment type="caution">
    <text evidence="1">The sequence shown here is derived from an EMBL/GenBank/DDBJ whole genome shotgun (WGS) entry which is preliminary data.</text>
</comment>
<evidence type="ECO:0000313" key="1">
    <source>
        <dbReference type="EMBL" id="MBF9195409.1"/>
    </source>
</evidence>
<dbReference type="RefSeq" id="WP_196262800.1">
    <property type="nucleotide sequence ID" value="NZ_JADQDN010000002.1"/>
</dbReference>
<dbReference type="Proteomes" id="UP000611708">
    <property type="component" value="Unassembled WGS sequence"/>
</dbReference>
<dbReference type="Pfam" id="PF10711">
    <property type="entry name" value="DUF2513"/>
    <property type="match status" value="1"/>
</dbReference>
<dbReference type="EMBL" id="JADQDN010000002">
    <property type="protein sequence ID" value="MBF9195409.1"/>
    <property type="molecule type" value="Genomic_DNA"/>
</dbReference>
<accession>A0ABS0HPJ9</accession>
<organism evidence="1 2">
    <name type="scientific">Microvirga terrestris</name>
    <dbReference type="NCBI Taxonomy" id="2791024"/>
    <lineage>
        <taxon>Bacteria</taxon>
        <taxon>Pseudomonadati</taxon>
        <taxon>Pseudomonadota</taxon>
        <taxon>Alphaproteobacteria</taxon>
        <taxon>Hyphomicrobiales</taxon>
        <taxon>Methylobacteriaceae</taxon>
        <taxon>Microvirga</taxon>
    </lineage>
</organism>
<proteinExistence type="predicted"/>
<gene>
    <name evidence="1" type="ORF">I2H36_05140</name>
</gene>